<dbReference type="PANTHER" id="PTHR12526">
    <property type="entry name" value="GLYCOSYLTRANSFERASE"/>
    <property type="match status" value="1"/>
</dbReference>
<dbReference type="Pfam" id="PF13439">
    <property type="entry name" value="Glyco_transf_4"/>
    <property type="match status" value="1"/>
</dbReference>
<proteinExistence type="inferred from homology"/>
<keyword evidence="7" id="KW-1185">Reference proteome</keyword>
<feature type="domain" description="Glycosyl transferase family 1" evidence="4">
    <location>
        <begin position="192"/>
        <end position="345"/>
    </location>
</feature>
<dbReference type="FunCoup" id="A0A545AL91">
    <property type="interactions" value="59"/>
</dbReference>
<dbReference type="AlphaFoldDB" id="A0A545AL91"/>
<dbReference type="InParanoid" id="A0A545AL91"/>
<evidence type="ECO:0000313" key="7">
    <source>
        <dbReference type="Proteomes" id="UP000317982"/>
    </source>
</evidence>
<evidence type="ECO:0000256" key="3">
    <source>
        <dbReference type="ARBA" id="ARBA00022679"/>
    </source>
</evidence>
<evidence type="ECO:0000256" key="1">
    <source>
        <dbReference type="ARBA" id="ARBA00009481"/>
    </source>
</evidence>
<accession>A0A545AL91</accession>
<dbReference type="Gene3D" id="3.40.50.2000">
    <property type="entry name" value="Glycogen Phosphorylase B"/>
    <property type="match status" value="2"/>
</dbReference>
<reference evidence="6 7" key="1">
    <citation type="submission" date="2019-07" db="EMBL/GenBank/DDBJ databases">
        <title>Cryptosporangium phraense sp. nov., isolated from plant litter.</title>
        <authorList>
            <person name="Suriyachadkun C."/>
        </authorList>
    </citation>
    <scope>NUCLEOTIDE SEQUENCE [LARGE SCALE GENOMIC DNA]</scope>
    <source>
        <strain evidence="6 7">A-T 5661</strain>
    </source>
</reference>
<feature type="domain" description="Glycosyltransferase subfamily 4-like N-terminal" evidence="5">
    <location>
        <begin position="24"/>
        <end position="183"/>
    </location>
</feature>
<dbReference type="Proteomes" id="UP000317982">
    <property type="component" value="Unassembled WGS sequence"/>
</dbReference>
<comment type="similarity">
    <text evidence="1">Belongs to the glycosyltransferase group 1 family. Glycosyltransferase 4 subfamily.</text>
</comment>
<dbReference type="GO" id="GO:0016757">
    <property type="term" value="F:glycosyltransferase activity"/>
    <property type="evidence" value="ECO:0007669"/>
    <property type="project" value="UniProtKB-KW"/>
</dbReference>
<evidence type="ECO:0000259" key="4">
    <source>
        <dbReference type="Pfam" id="PF00534"/>
    </source>
</evidence>
<evidence type="ECO:0000256" key="2">
    <source>
        <dbReference type="ARBA" id="ARBA00022676"/>
    </source>
</evidence>
<dbReference type="Pfam" id="PF00534">
    <property type="entry name" value="Glycos_transf_1"/>
    <property type="match status" value="1"/>
</dbReference>
<comment type="caution">
    <text evidence="6">The sequence shown here is derived from an EMBL/GenBank/DDBJ whole genome shotgun (WGS) entry which is preliminary data.</text>
</comment>
<dbReference type="OrthoDB" id="9806887at2"/>
<sequence>MVETAALPAVLILNWRDLRNPEGGGSELYAEQVAASLARRGHAVTIMCAAHSHGAPEERTPDGVRIVRRGGRHTVYARAAWEYLRGRLGRPAMVIDVQNGLPFLSRLYARRPVVLLVHHVHREQWRVVLGPLAARFGWWVESWLSPRVHRGCRYVAVSESTRNELSSLGVDPERITIIHNGTPPAVGALAPRSAEPTLLVLGRLVPHKRVEVALRVVAALPGVRLVVAGQGWWLEPLREEAARLGVSDRVRFAGFVDEGEKQRLLAESWAMLVPSLKEGWGLSVIEAAAHGTPAVAFRNAGGVAESVVDGETGFLADSEEEFLALCARLVADPALRTAMGETARAHAGRFTWDETGKRFAALVDEITG</sequence>
<keyword evidence="2" id="KW-0328">Glycosyltransferase</keyword>
<dbReference type="EMBL" id="VIRS01000025">
    <property type="protein sequence ID" value="TQS41505.1"/>
    <property type="molecule type" value="Genomic_DNA"/>
</dbReference>
<dbReference type="RefSeq" id="WP_142708009.1">
    <property type="nucleotide sequence ID" value="NZ_VIRS01000025.1"/>
</dbReference>
<gene>
    <name evidence="6" type="ORF">FL583_28890</name>
</gene>
<dbReference type="PANTHER" id="PTHR12526:SF640">
    <property type="entry name" value="COLANIC ACID BIOSYNTHESIS GLYCOSYLTRANSFERASE WCAL-RELATED"/>
    <property type="match status" value="1"/>
</dbReference>
<evidence type="ECO:0000259" key="5">
    <source>
        <dbReference type="Pfam" id="PF13439"/>
    </source>
</evidence>
<dbReference type="CDD" id="cd03801">
    <property type="entry name" value="GT4_PimA-like"/>
    <property type="match status" value="1"/>
</dbReference>
<dbReference type="InterPro" id="IPR001296">
    <property type="entry name" value="Glyco_trans_1"/>
</dbReference>
<name>A0A545AL91_9ACTN</name>
<evidence type="ECO:0000313" key="6">
    <source>
        <dbReference type="EMBL" id="TQS41505.1"/>
    </source>
</evidence>
<protein>
    <submittedName>
        <fullName evidence="6">Glycosyltransferase family 4 protein</fullName>
    </submittedName>
</protein>
<organism evidence="6 7">
    <name type="scientific">Cryptosporangium phraense</name>
    <dbReference type="NCBI Taxonomy" id="2593070"/>
    <lineage>
        <taxon>Bacteria</taxon>
        <taxon>Bacillati</taxon>
        <taxon>Actinomycetota</taxon>
        <taxon>Actinomycetes</taxon>
        <taxon>Cryptosporangiales</taxon>
        <taxon>Cryptosporangiaceae</taxon>
        <taxon>Cryptosporangium</taxon>
    </lineage>
</organism>
<dbReference type="SUPFAM" id="SSF53756">
    <property type="entry name" value="UDP-Glycosyltransferase/glycogen phosphorylase"/>
    <property type="match status" value="1"/>
</dbReference>
<keyword evidence="3 6" id="KW-0808">Transferase</keyword>
<dbReference type="InterPro" id="IPR028098">
    <property type="entry name" value="Glyco_trans_4-like_N"/>
</dbReference>